<evidence type="ECO:0000256" key="7">
    <source>
        <dbReference type="SAM" id="SignalP"/>
    </source>
</evidence>
<reference evidence="9 10" key="1">
    <citation type="journal article" date="2017" name="Gigascience">
        <title>Draft genome of the honey bee ectoparasitic mite, Tropilaelaps mercedesae, is shaped by the parasitic life history.</title>
        <authorList>
            <person name="Dong X."/>
            <person name="Armstrong S.D."/>
            <person name="Xia D."/>
            <person name="Makepeace B.L."/>
            <person name="Darby A.C."/>
            <person name="Kadowaki T."/>
        </authorList>
    </citation>
    <scope>NUCLEOTIDE SEQUENCE [LARGE SCALE GENOMIC DNA]</scope>
    <source>
        <strain evidence="9">Wuxi-XJTLU</strain>
    </source>
</reference>
<evidence type="ECO:0000259" key="8">
    <source>
        <dbReference type="PROSITE" id="PS50940"/>
    </source>
</evidence>
<keyword evidence="10" id="KW-1185">Reference proteome</keyword>
<accession>A0A1V9XL12</accession>
<dbReference type="Gene3D" id="2.170.140.10">
    <property type="entry name" value="Chitin binding domain"/>
    <property type="match status" value="1"/>
</dbReference>
<feature type="compositionally biased region" description="Polar residues" evidence="6">
    <location>
        <begin position="157"/>
        <end position="171"/>
    </location>
</feature>
<keyword evidence="2 7" id="KW-0732">Signal</keyword>
<keyword evidence="4" id="KW-1015">Disulfide bond</keyword>
<dbReference type="STRING" id="418985.A0A1V9XL12"/>
<protein>
    <recommendedName>
        <fullName evidence="8">Chitin-binding type-2 domain-containing protein</fullName>
    </recommendedName>
</protein>
<evidence type="ECO:0000256" key="5">
    <source>
        <dbReference type="ARBA" id="ARBA00023180"/>
    </source>
</evidence>
<keyword evidence="1" id="KW-0147">Chitin-binding</keyword>
<dbReference type="GO" id="GO:0008061">
    <property type="term" value="F:chitin binding"/>
    <property type="evidence" value="ECO:0007669"/>
    <property type="project" value="UniProtKB-KW"/>
</dbReference>
<name>A0A1V9XL12_9ACAR</name>
<feature type="region of interest" description="Disordered" evidence="6">
    <location>
        <begin position="407"/>
        <end position="452"/>
    </location>
</feature>
<feature type="chain" id="PRO_5012031698" description="Chitin-binding type-2 domain-containing protein" evidence="7">
    <location>
        <begin position="21"/>
        <end position="633"/>
    </location>
</feature>
<dbReference type="SMART" id="SM00494">
    <property type="entry name" value="ChtBD2"/>
    <property type="match status" value="1"/>
</dbReference>
<feature type="compositionally biased region" description="Polar residues" evidence="6">
    <location>
        <begin position="421"/>
        <end position="434"/>
    </location>
</feature>
<gene>
    <name evidence="9" type="ORF">BIW11_09231</name>
</gene>
<evidence type="ECO:0000256" key="2">
    <source>
        <dbReference type="ARBA" id="ARBA00022729"/>
    </source>
</evidence>
<evidence type="ECO:0000313" key="10">
    <source>
        <dbReference type="Proteomes" id="UP000192247"/>
    </source>
</evidence>
<evidence type="ECO:0000256" key="1">
    <source>
        <dbReference type="ARBA" id="ARBA00022669"/>
    </source>
</evidence>
<dbReference type="InterPro" id="IPR036508">
    <property type="entry name" value="Chitin-bd_dom_sf"/>
</dbReference>
<dbReference type="OrthoDB" id="6020543at2759"/>
<feature type="region of interest" description="Disordered" evidence="6">
    <location>
        <begin position="569"/>
        <end position="612"/>
    </location>
</feature>
<feature type="region of interest" description="Disordered" evidence="6">
    <location>
        <begin position="333"/>
        <end position="364"/>
    </location>
</feature>
<dbReference type="SUPFAM" id="SSF57625">
    <property type="entry name" value="Invertebrate chitin-binding proteins"/>
    <property type="match status" value="1"/>
</dbReference>
<dbReference type="PROSITE" id="PS50940">
    <property type="entry name" value="CHIT_BIND_II"/>
    <property type="match status" value="1"/>
</dbReference>
<feature type="compositionally biased region" description="Low complexity" evidence="6">
    <location>
        <begin position="569"/>
        <end position="581"/>
    </location>
</feature>
<dbReference type="Proteomes" id="UP000192247">
    <property type="component" value="Unassembled WGS sequence"/>
</dbReference>
<evidence type="ECO:0000313" key="9">
    <source>
        <dbReference type="EMBL" id="OQR74197.1"/>
    </source>
</evidence>
<proteinExistence type="predicted"/>
<evidence type="ECO:0000256" key="4">
    <source>
        <dbReference type="ARBA" id="ARBA00023157"/>
    </source>
</evidence>
<feature type="domain" description="Chitin-binding type-2" evidence="8">
    <location>
        <begin position="25"/>
        <end position="80"/>
    </location>
</feature>
<dbReference type="EMBL" id="MNPL01008526">
    <property type="protein sequence ID" value="OQR74197.1"/>
    <property type="molecule type" value="Genomic_DNA"/>
</dbReference>
<evidence type="ECO:0000256" key="6">
    <source>
        <dbReference type="SAM" id="MobiDB-lite"/>
    </source>
</evidence>
<dbReference type="GO" id="GO:0005576">
    <property type="term" value="C:extracellular region"/>
    <property type="evidence" value="ECO:0007669"/>
    <property type="project" value="InterPro"/>
</dbReference>
<feature type="signal peptide" evidence="7">
    <location>
        <begin position="1"/>
        <end position="20"/>
    </location>
</feature>
<comment type="caution">
    <text evidence="9">The sequence shown here is derived from an EMBL/GenBank/DDBJ whole genome shotgun (WGS) entry which is preliminary data.</text>
</comment>
<keyword evidence="5" id="KW-0325">Glycoprotein</keyword>
<keyword evidence="3" id="KW-0677">Repeat</keyword>
<evidence type="ECO:0000256" key="3">
    <source>
        <dbReference type="ARBA" id="ARBA00022737"/>
    </source>
</evidence>
<dbReference type="InterPro" id="IPR051940">
    <property type="entry name" value="Chitin_bind-dev_reg"/>
</dbReference>
<feature type="region of interest" description="Disordered" evidence="6">
    <location>
        <begin position="143"/>
        <end position="171"/>
    </location>
</feature>
<dbReference type="InParanoid" id="A0A1V9XL12"/>
<feature type="compositionally biased region" description="Basic and acidic residues" evidence="6">
    <location>
        <begin position="333"/>
        <end position="346"/>
    </location>
</feature>
<dbReference type="PANTHER" id="PTHR23301">
    <property type="entry name" value="CHITIN BINDING PERITROPHIN-A"/>
    <property type="match status" value="1"/>
</dbReference>
<dbReference type="PANTHER" id="PTHR23301:SF0">
    <property type="entry name" value="CHITIN-BINDING TYPE-2 DOMAIN-CONTAINING PROTEIN-RELATED"/>
    <property type="match status" value="1"/>
</dbReference>
<organism evidence="9 10">
    <name type="scientific">Tropilaelaps mercedesae</name>
    <dbReference type="NCBI Taxonomy" id="418985"/>
    <lineage>
        <taxon>Eukaryota</taxon>
        <taxon>Metazoa</taxon>
        <taxon>Ecdysozoa</taxon>
        <taxon>Arthropoda</taxon>
        <taxon>Chelicerata</taxon>
        <taxon>Arachnida</taxon>
        <taxon>Acari</taxon>
        <taxon>Parasitiformes</taxon>
        <taxon>Mesostigmata</taxon>
        <taxon>Gamasina</taxon>
        <taxon>Dermanyssoidea</taxon>
        <taxon>Laelapidae</taxon>
        <taxon>Tropilaelaps</taxon>
    </lineage>
</organism>
<dbReference type="Pfam" id="PF01607">
    <property type="entry name" value="CBM_14"/>
    <property type="match status" value="1"/>
</dbReference>
<feature type="region of interest" description="Disordered" evidence="6">
    <location>
        <begin position="238"/>
        <end position="273"/>
    </location>
</feature>
<sequence length="633" mass="70133">MQKIIAVISLIGTSLHGVIAECPAQSPCEAASGVFPVPGDCSSFFNCAHCRPFQQQCGPGTLFDPVLGVCNHAHQVKCDGSRGNYGSSEALFNRQSKFFARSGKLDERVADREWRLATRSQAPPVPHPDIEHSSATAWQTDVKSGSGIDQRGHVSFSRPNTQAPGSNVNQTGDVLSLVSASQPQDGQHHIGEQAAHLRARVAAHGINRFAPISTSHFGKRILSSQGQLSTHNSQYSVAPLPHVTNASPESDHGTAGQQRPIPPAQHRQHVYDEKITNSDKRVQPQGTITEIRYPEGQVHASIATHRRQFDHAHITHHPEAVAFASTHQIVFDHSHSSHHLRQEDGPSRGQQHQPHHYHDQHEHFNETENAQRVNQNKDVTGQDTSRNNRGYIVPRVTLHAWDQNHGQYKGSFTREGDAQTAPDTESTSYDSSSVPFDLRNRRQSSSGYVPSFVQGQMGDHEVSYRVKTYGERVFVRKPNTNAGNRTNQDQETLQAETIDANGQPVEPNRFYADEEHTGRAFDDESEVSPADLTEEDLKRIIANQKYQYAYSPSTGTAQSAVSGDRIPFQQTEQEPQVQSQVYRQARPVPRYGSGAHSESDVSQQQFAPHLKQPTYVTYTSSASNKDESECAFN</sequence>
<dbReference type="InterPro" id="IPR002557">
    <property type="entry name" value="Chitin-bd_dom"/>
</dbReference>
<dbReference type="AlphaFoldDB" id="A0A1V9XL12"/>